<evidence type="ECO:0000259" key="2">
    <source>
        <dbReference type="Pfam" id="PF05425"/>
    </source>
</evidence>
<evidence type="ECO:0000313" key="3">
    <source>
        <dbReference type="EMBL" id="BDG60072.1"/>
    </source>
</evidence>
<dbReference type="KEGG" id="cmic:caldi_11620"/>
<feature type="transmembrane region" description="Helical" evidence="1">
    <location>
        <begin position="57"/>
        <end position="76"/>
    </location>
</feature>
<name>A0AA35CM39_9FIRM</name>
<sequence>MEPFVEVRPSVPRVLDKYVLPKVAFTLVTAASMAGAVLTGLRHGWFGWPALAVRWSAYWVLALLLGSQMWKLFYLAPSVRQRPVPEAVDYGEAMVRLHRAWQRVLLPAAILLVGADLALYLRHGPIARPWVVVAGGALALAAAGIAGDWWARPDCRRPGAPAWLALGGLAGAALALGGLDVVLQPATASPWLLVPNRVLHVWAFSAWLGGALWNIFIAVPAGLPRVNMDTVILANFQLERFRVVVRTVFPTLVATGLVQTWAMFGWGWQPLLTSAWGRLVLTKLGLIALLVGVFITCPMWRACSPIRGVCNLDDLE</sequence>
<reference evidence="3" key="1">
    <citation type="submission" date="2022-03" db="EMBL/GenBank/DDBJ databases">
        <title>Complete genome sequence of Caldinitratiruptor microaerophilus.</title>
        <authorList>
            <person name="Mukaiyama R."/>
            <person name="Nishiyama T."/>
            <person name="Ueda K."/>
        </authorList>
    </citation>
    <scope>NUCLEOTIDE SEQUENCE</scope>
    <source>
        <strain evidence="3">JCM 16183</strain>
    </source>
</reference>
<dbReference type="GO" id="GO:0016020">
    <property type="term" value="C:membrane"/>
    <property type="evidence" value="ECO:0007669"/>
    <property type="project" value="InterPro"/>
</dbReference>
<dbReference type="Pfam" id="PF05425">
    <property type="entry name" value="CopD"/>
    <property type="match status" value="1"/>
</dbReference>
<evidence type="ECO:0000313" key="4">
    <source>
        <dbReference type="Proteomes" id="UP001163687"/>
    </source>
</evidence>
<accession>A0AA35CM39</accession>
<feature type="transmembrane region" description="Helical" evidence="1">
    <location>
        <begin position="23"/>
        <end position="45"/>
    </location>
</feature>
<gene>
    <name evidence="3" type="ORF">caldi_11620</name>
</gene>
<dbReference type="AlphaFoldDB" id="A0AA35CM39"/>
<feature type="transmembrane region" description="Helical" evidence="1">
    <location>
        <begin position="104"/>
        <end position="121"/>
    </location>
</feature>
<dbReference type="InterPro" id="IPR008457">
    <property type="entry name" value="Cu-R_CopD_dom"/>
</dbReference>
<dbReference type="EMBL" id="AP025628">
    <property type="protein sequence ID" value="BDG60072.1"/>
    <property type="molecule type" value="Genomic_DNA"/>
</dbReference>
<feature type="transmembrane region" description="Helical" evidence="1">
    <location>
        <begin position="199"/>
        <end position="223"/>
    </location>
</feature>
<feature type="domain" description="Copper resistance protein D" evidence="2">
    <location>
        <begin position="238"/>
        <end position="297"/>
    </location>
</feature>
<feature type="transmembrane region" description="Helical" evidence="1">
    <location>
        <begin position="162"/>
        <end position="179"/>
    </location>
</feature>
<feature type="transmembrane region" description="Helical" evidence="1">
    <location>
        <begin position="276"/>
        <end position="297"/>
    </location>
</feature>
<keyword evidence="1" id="KW-0472">Membrane</keyword>
<protein>
    <recommendedName>
        <fullName evidence="2">Copper resistance protein D domain-containing protein</fullName>
    </recommendedName>
</protein>
<organism evidence="3 4">
    <name type="scientific">Caldinitratiruptor microaerophilus</name>
    <dbReference type="NCBI Taxonomy" id="671077"/>
    <lineage>
        <taxon>Bacteria</taxon>
        <taxon>Bacillati</taxon>
        <taxon>Bacillota</taxon>
        <taxon>Clostridia</taxon>
        <taxon>Eubacteriales</taxon>
        <taxon>Symbiobacteriaceae</taxon>
        <taxon>Caldinitratiruptor</taxon>
    </lineage>
</organism>
<proteinExistence type="predicted"/>
<feature type="transmembrane region" description="Helical" evidence="1">
    <location>
        <begin position="243"/>
        <end position="264"/>
    </location>
</feature>
<keyword evidence="1" id="KW-0812">Transmembrane</keyword>
<feature type="transmembrane region" description="Helical" evidence="1">
    <location>
        <begin position="127"/>
        <end position="150"/>
    </location>
</feature>
<keyword evidence="1" id="KW-1133">Transmembrane helix</keyword>
<dbReference type="RefSeq" id="WP_264844139.1">
    <property type="nucleotide sequence ID" value="NZ_AP025628.1"/>
</dbReference>
<dbReference type="Proteomes" id="UP001163687">
    <property type="component" value="Chromosome"/>
</dbReference>
<evidence type="ECO:0000256" key="1">
    <source>
        <dbReference type="SAM" id="Phobius"/>
    </source>
</evidence>
<keyword evidence="4" id="KW-1185">Reference proteome</keyword>